<reference evidence="2" key="1">
    <citation type="journal article" date="2020" name="Fungal Divers.">
        <title>Resolving the Mortierellaceae phylogeny through synthesis of multi-gene phylogenetics and phylogenomics.</title>
        <authorList>
            <person name="Vandepol N."/>
            <person name="Liber J."/>
            <person name="Desiro A."/>
            <person name="Na H."/>
            <person name="Kennedy M."/>
            <person name="Barry K."/>
            <person name="Grigoriev I.V."/>
            <person name="Miller A.N."/>
            <person name="O'Donnell K."/>
            <person name="Stajich J.E."/>
            <person name="Bonito G."/>
        </authorList>
    </citation>
    <scope>NUCLEOTIDE SEQUENCE</scope>
    <source>
        <strain evidence="2">NRRL 28262</strain>
    </source>
</reference>
<feature type="compositionally biased region" description="Low complexity" evidence="1">
    <location>
        <begin position="47"/>
        <end position="60"/>
    </location>
</feature>
<protein>
    <submittedName>
        <fullName evidence="2">Uncharacterized protein</fullName>
    </submittedName>
</protein>
<feature type="region of interest" description="Disordered" evidence="1">
    <location>
        <begin position="1"/>
        <end position="27"/>
    </location>
</feature>
<evidence type="ECO:0000313" key="2">
    <source>
        <dbReference type="EMBL" id="KAG0279053.1"/>
    </source>
</evidence>
<dbReference type="AlphaFoldDB" id="A0AAD4DIH5"/>
<name>A0AAD4DIH5_9FUNG</name>
<proteinExistence type="predicted"/>
<evidence type="ECO:0000313" key="3">
    <source>
        <dbReference type="Proteomes" id="UP001194580"/>
    </source>
</evidence>
<accession>A0AAD4DIH5</accession>
<organism evidence="2 3">
    <name type="scientific">Linnemannia exigua</name>
    <dbReference type="NCBI Taxonomy" id="604196"/>
    <lineage>
        <taxon>Eukaryota</taxon>
        <taxon>Fungi</taxon>
        <taxon>Fungi incertae sedis</taxon>
        <taxon>Mucoromycota</taxon>
        <taxon>Mortierellomycotina</taxon>
        <taxon>Mortierellomycetes</taxon>
        <taxon>Mortierellales</taxon>
        <taxon>Mortierellaceae</taxon>
        <taxon>Linnemannia</taxon>
    </lineage>
</organism>
<sequence length="93" mass="9824">MAHRAPNHPHITVAVNFPQDPTPTVSPTTRITEECIHGCHETEHARNTNQQQTGNLQLTGADPRVHAGANADAGMNVGPADGAGHDGEMDVDD</sequence>
<comment type="caution">
    <text evidence="2">The sequence shown here is derived from an EMBL/GenBank/DDBJ whole genome shotgun (WGS) entry which is preliminary data.</text>
</comment>
<feature type="region of interest" description="Disordered" evidence="1">
    <location>
        <begin position="42"/>
        <end position="93"/>
    </location>
</feature>
<gene>
    <name evidence="2" type="ORF">BGZ95_002409</name>
</gene>
<feature type="compositionally biased region" description="Basic and acidic residues" evidence="1">
    <location>
        <begin position="83"/>
        <end position="93"/>
    </location>
</feature>
<evidence type="ECO:0000256" key="1">
    <source>
        <dbReference type="SAM" id="MobiDB-lite"/>
    </source>
</evidence>
<keyword evidence="3" id="KW-1185">Reference proteome</keyword>
<dbReference type="EMBL" id="JAAAIL010000151">
    <property type="protein sequence ID" value="KAG0279053.1"/>
    <property type="molecule type" value="Genomic_DNA"/>
</dbReference>
<dbReference type="Proteomes" id="UP001194580">
    <property type="component" value="Unassembled WGS sequence"/>
</dbReference>